<proteinExistence type="predicted"/>
<keyword evidence="3" id="KW-1185">Reference proteome</keyword>
<evidence type="ECO:0000313" key="2">
    <source>
        <dbReference type="EMBL" id="GAA2539931.1"/>
    </source>
</evidence>
<dbReference type="RefSeq" id="WP_344538889.1">
    <property type="nucleotide sequence ID" value="NZ_BAAATM010000013.1"/>
</dbReference>
<name>A0ABN3NVY8_9ACTN</name>
<evidence type="ECO:0008006" key="4">
    <source>
        <dbReference type="Google" id="ProtNLM"/>
    </source>
</evidence>
<gene>
    <name evidence="2" type="ORF">GCM10010423_42290</name>
</gene>
<sequence>MSGMPERLPEHLRDGTSVVRAGLPGVDPGKDVEITVDDGLMSLRGERAEQTTEKHRTAFRQAPPRVCPGFPPEPRAARRPPSQGAVC</sequence>
<feature type="compositionally biased region" description="Basic and acidic residues" evidence="1">
    <location>
        <begin position="47"/>
        <end position="56"/>
    </location>
</feature>
<feature type="compositionally biased region" description="Pro residues" evidence="1">
    <location>
        <begin position="65"/>
        <end position="74"/>
    </location>
</feature>
<feature type="region of interest" description="Disordered" evidence="1">
    <location>
        <begin position="47"/>
        <end position="87"/>
    </location>
</feature>
<feature type="region of interest" description="Disordered" evidence="1">
    <location>
        <begin position="1"/>
        <end position="33"/>
    </location>
</feature>
<protein>
    <recommendedName>
        <fullName evidence="4">SHSP domain-containing protein</fullName>
    </recommendedName>
</protein>
<dbReference type="InterPro" id="IPR008978">
    <property type="entry name" value="HSP20-like_chaperone"/>
</dbReference>
<dbReference type="Proteomes" id="UP001501095">
    <property type="component" value="Unassembled WGS sequence"/>
</dbReference>
<dbReference type="CDD" id="cd06464">
    <property type="entry name" value="ACD_sHsps-like"/>
    <property type="match status" value="1"/>
</dbReference>
<evidence type="ECO:0000313" key="3">
    <source>
        <dbReference type="Proteomes" id="UP001501095"/>
    </source>
</evidence>
<dbReference type="SUPFAM" id="SSF49764">
    <property type="entry name" value="HSP20-like chaperones"/>
    <property type="match status" value="1"/>
</dbReference>
<reference evidence="2 3" key="1">
    <citation type="journal article" date="2019" name="Int. J. Syst. Evol. Microbiol.">
        <title>The Global Catalogue of Microorganisms (GCM) 10K type strain sequencing project: providing services to taxonomists for standard genome sequencing and annotation.</title>
        <authorList>
            <consortium name="The Broad Institute Genomics Platform"/>
            <consortium name="The Broad Institute Genome Sequencing Center for Infectious Disease"/>
            <person name="Wu L."/>
            <person name="Ma J."/>
        </authorList>
    </citation>
    <scope>NUCLEOTIDE SEQUENCE [LARGE SCALE GENOMIC DNA]</scope>
    <source>
        <strain evidence="2 3">JCM 6924</strain>
    </source>
</reference>
<organism evidence="2 3">
    <name type="scientific">Streptomyces levis</name>
    <dbReference type="NCBI Taxonomy" id="285566"/>
    <lineage>
        <taxon>Bacteria</taxon>
        <taxon>Bacillati</taxon>
        <taxon>Actinomycetota</taxon>
        <taxon>Actinomycetes</taxon>
        <taxon>Kitasatosporales</taxon>
        <taxon>Streptomycetaceae</taxon>
        <taxon>Streptomyces</taxon>
    </lineage>
</organism>
<comment type="caution">
    <text evidence="2">The sequence shown here is derived from an EMBL/GenBank/DDBJ whole genome shotgun (WGS) entry which is preliminary data.</text>
</comment>
<dbReference type="EMBL" id="BAAATM010000013">
    <property type="protein sequence ID" value="GAA2539931.1"/>
    <property type="molecule type" value="Genomic_DNA"/>
</dbReference>
<evidence type="ECO:0000256" key="1">
    <source>
        <dbReference type="SAM" id="MobiDB-lite"/>
    </source>
</evidence>
<accession>A0ABN3NVY8</accession>